<dbReference type="EMBL" id="CAJOAX010002407">
    <property type="protein sequence ID" value="CAF3794069.1"/>
    <property type="molecule type" value="Genomic_DNA"/>
</dbReference>
<dbReference type="SUPFAM" id="SSF51905">
    <property type="entry name" value="FAD/NAD(P)-binding domain"/>
    <property type="match status" value="1"/>
</dbReference>
<feature type="domain" description="Amine oxidase" evidence="11">
    <location>
        <begin position="54"/>
        <end position="477"/>
    </location>
</feature>
<dbReference type="EMBL" id="CAJNOO010003684">
    <property type="protein sequence ID" value="CAF1349962.1"/>
    <property type="molecule type" value="Genomic_DNA"/>
</dbReference>
<dbReference type="PANTHER" id="PTHR43563">
    <property type="entry name" value="AMINE OXIDASE"/>
    <property type="match status" value="1"/>
</dbReference>
<comment type="subcellular location">
    <subcellularLocation>
        <location evidence="2">Mitochondrion outer membrane</location>
        <topology evidence="2">Single-pass type IV membrane protein</topology>
        <orientation evidence="2">Cytoplasmic side</orientation>
    </subcellularLocation>
</comment>
<comment type="catalytic activity">
    <reaction evidence="8">
        <text>N-acetylputrescine + O2 + H2O = 4-acetamidobutanal + H2O2 + NH4(+)</text>
        <dbReference type="Rhea" id="RHEA:70283"/>
        <dbReference type="ChEBI" id="CHEBI:7386"/>
        <dbReference type="ChEBI" id="CHEBI:15377"/>
        <dbReference type="ChEBI" id="CHEBI:15379"/>
        <dbReference type="ChEBI" id="CHEBI:16240"/>
        <dbReference type="ChEBI" id="CHEBI:28938"/>
        <dbReference type="ChEBI" id="CHEBI:58263"/>
    </reaction>
    <physiologicalReaction direction="left-to-right" evidence="8">
        <dbReference type="Rhea" id="RHEA:70284"/>
    </physiologicalReaction>
</comment>
<protein>
    <recommendedName>
        <fullName evidence="10">Amine oxidase</fullName>
        <ecNumber evidence="10">1.4.3.-</ecNumber>
    </recommendedName>
</protein>
<feature type="binding site" evidence="9">
    <location>
        <position position="55"/>
    </location>
    <ligand>
        <name>FAD</name>
        <dbReference type="ChEBI" id="CHEBI:57692"/>
    </ligand>
</feature>
<dbReference type="GO" id="GO:0008131">
    <property type="term" value="F:primary methylamine oxidase activity"/>
    <property type="evidence" value="ECO:0007669"/>
    <property type="project" value="UniProtKB-ARBA"/>
</dbReference>
<keyword evidence="10" id="KW-0274">FAD</keyword>
<accession>A0A815HBG8</accession>
<comment type="cofactor">
    <cofactor evidence="1 10">
        <name>FAD</name>
        <dbReference type="ChEBI" id="CHEBI:57692"/>
    </cofactor>
</comment>
<keyword evidence="10" id="KW-0285">Flavoprotein</keyword>
<dbReference type="PRINTS" id="PR00757">
    <property type="entry name" value="AMINEOXDASEF"/>
</dbReference>
<evidence type="ECO:0000256" key="5">
    <source>
        <dbReference type="ARBA" id="ARBA00045409"/>
    </source>
</evidence>
<keyword evidence="4 10" id="KW-0560">Oxidoreductase</keyword>
<dbReference type="Gene3D" id="3.90.660.10">
    <property type="match status" value="1"/>
</dbReference>
<dbReference type="InterPro" id="IPR002937">
    <property type="entry name" value="Amino_oxidase"/>
</dbReference>
<evidence type="ECO:0000256" key="2">
    <source>
        <dbReference type="ARBA" id="ARBA00004362"/>
    </source>
</evidence>
<dbReference type="Pfam" id="PF01593">
    <property type="entry name" value="Amino_oxidase"/>
    <property type="match status" value="1"/>
</dbReference>
<comment type="similarity">
    <text evidence="3 10">Belongs to the flavin monoamine oxidase family.</text>
</comment>
<dbReference type="Gene3D" id="1.10.405.10">
    <property type="entry name" value="Guanine Nucleotide Dissociation Inhibitor, domain 1"/>
    <property type="match status" value="1"/>
</dbReference>
<evidence type="ECO:0000256" key="10">
    <source>
        <dbReference type="RuleBase" id="RU362067"/>
    </source>
</evidence>
<evidence type="ECO:0000313" key="13">
    <source>
        <dbReference type="EMBL" id="CAF3794069.1"/>
    </source>
</evidence>
<evidence type="ECO:0000259" key="11">
    <source>
        <dbReference type="Pfam" id="PF01593"/>
    </source>
</evidence>
<evidence type="ECO:0000256" key="7">
    <source>
        <dbReference type="ARBA" id="ARBA00049354"/>
    </source>
</evidence>
<feature type="binding site" evidence="9">
    <location>
        <begin position="74"/>
        <end position="75"/>
    </location>
    <ligand>
        <name>FAD</name>
        <dbReference type="ChEBI" id="CHEBI:57692"/>
    </ligand>
</feature>
<reference evidence="12" key="1">
    <citation type="submission" date="2021-02" db="EMBL/GenBank/DDBJ databases">
        <authorList>
            <person name="Nowell W R."/>
        </authorList>
    </citation>
    <scope>NUCLEOTIDE SEQUENCE</scope>
</reference>
<evidence type="ECO:0000256" key="1">
    <source>
        <dbReference type="ARBA" id="ARBA00001974"/>
    </source>
</evidence>
<dbReference type="InterPro" id="IPR001613">
    <property type="entry name" value="Flavin_amine_oxidase"/>
</dbReference>
<sequence>METRLNKLTSRTQDGFVHHGNNGLENGLITSAVTPSSLVTVNTNFDVIIIGAGFTGLMAARELSRRNRKVLIIEARDRIGGRTFTSEFDNQKYEMGGTWVHWSQPHVWTEITRYGLSIVETQGVTADRLSLLLDNGSRLKMTSMTNLFPQLCEAMNNYSNIDGVQGRTVMPLPHEPFGANEVIQTYDKMSMQDRLDQISTIFNNNKDMYEIMDAYLSMNSQCKLSESGFIDHLRWWALGDYETCRLFDKTSRYKITEGISTLANAMLNDCHNVQLLLSTPIISINRTNDNNVTICTQNGQLFTGRTTIITIPLNTLHNIEFFPPLKLEKQRVINEQQCRGGSKFAVKLEEPIGNWCGYAPYPNPITMAFTDDKEGTIIIGFGMEDLLDIRDFDAVKLALNKLLPDIKIKYIIGHDWRSDSYTGGTWGWYRPGQITSNLLTLQEHEPPLFFASSDTANGWRGFIDGALESGLTVVRHVEQYLNKESTINI</sequence>
<name>A0A815HBG8_9BILA</name>
<dbReference type="AlphaFoldDB" id="A0A815HBG8"/>
<evidence type="ECO:0000313" key="12">
    <source>
        <dbReference type="EMBL" id="CAF1349962.1"/>
    </source>
</evidence>
<comment type="catalytic activity">
    <reaction evidence="6">
        <text>a secondary aliphatic amine + O2 + H2O = a primary amine + an aldehyde + H2O2</text>
        <dbReference type="Rhea" id="RHEA:26414"/>
        <dbReference type="ChEBI" id="CHEBI:15377"/>
        <dbReference type="ChEBI" id="CHEBI:15379"/>
        <dbReference type="ChEBI" id="CHEBI:16240"/>
        <dbReference type="ChEBI" id="CHEBI:17478"/>
        <dbReference type="ChEBI" id="CHEBI:58855"/>
        <dbReference type="ChEBI" id="CHEBI:65296"/>
        <dbReference type="EC" id="1.4.3.4"/>
    </reaction>
</comment>
<dbReference type="Proteomes" id="UP000663882">
    <property type="component" value="Unassembled WGS sequence"/>
</dbReference>
<dbReference type="GO" id="GO:0005741">
    <property type="term" value="C:mitochondrial outer membrane"/>
    <property type="evidence" value="ECO:0007669"/>
    <property type="project" value="UniProtKB-SubCell"/>
</dbReference>
<feature type="binding site" evidence="9">
    <location>
        <position position="381"/>
    </location>
    <ligand>
        <name>substrate</name>
    </ligand>
</feature>
<dbReference type="InterPro" id="IPR036188">
    <property type="entry name" value="FAD/NAD-bd_sf"/>
</dbReference>
<dbReference type="EC" id="1.4.3.-" evidence="10"/>
<evidence type="ECO:0000256" key="9">
    <source>
        <dbReference type="PIRSR" id="PIRSR601613-1"/>
    </source>
</evidence>
<gene>
    <name evidence="13" type="ORF">OTI717_LOCUS17889</name>
    <name evidence="12" type="ORF">RFH988_LOCUS32246</name>
</gene>
<dbReference type="PANTHER" id="PTHR43563:SF1">
    <property type="entry name" value="AMINE OXIDASE [FLAVIN-CONTAINING] B"/>
    <property type="match status" value="1"/>
</dbReference>
<dbReference type="GO" id="GO:0097621">
    <property type="term" value="F:monoamine oxidase activity"/>
    <property type="evidence" value="ECO:0007669"/>
    <property type="project" value="UniProtKB-EC"/>
</dbReference>
<dbReference type="InterPro" id="IPR050703">
    <property type="entry name" value="Flavin_MAO"/>
</dbReference>
<evidence type="ECO:0000256" key="8">
    <source>
        <dbReference type="ARBA" id="ARBA00049430"/>
    </source>
</evidence>
<evidence type="ECO:0000256" key="4">
    <source>
        <dbReference type="ARBA" id="ARBA00023002"/>
    </source>
</evidence>
<organism evidence="12 14">
    <name type="scientific">Rotaria sordida</name>
    <dbReference type="NCBI Taxonomy" id="392033"/>
    <lineage>
        <taxon>Eukaryota</taxon>
        <taxon>Metazoa</taxon>
        <taxon>Spiralia</taxon>
        <taxon>Gnathifera</taxon>
        <taxon>Rotifera</taxon>
        <taxon>Eurotatoria</taxon>
        <taxon>Bdelloidea</taxon>
        <taxon>Philodinida</taxon>
        <taxon>Philodinidae</taxon>
        <taxon>Rotaria</taxon>
    </lineage>
</organism>
<proteinExistence type="inferred from homology"/>
<dbReference type="Gene3D" id="3.50.50.60">
    <property type="entry name" value="FAD/NAD(P)-binding domain"/>
    <property type="match status" value="1"/>
</dbReference>
<comment type="function">
    <text evidence="5">Catalyzes the oxidative deamination of primary and some secondary amines such as neurotransmitters, and exogenous amines including the tertiary amine, neurotoxin 1-methyl-4-phenyl-1,2,3,6-tetrahydropyridine (MPTP), with concomitant reduction of oxygen to hydrogen peroxide and participates in the metabolism of neuroactive and vasoactive amines in the central nervous system and peripheral tissues. Preferentially degrades benzylamine and phenylethylamine.</text>
</comment>
<evidence type="ECO:0000256" key="6">
    <source>
        <dbReference type="ARBA" id="ARBA00048448"/>
    </source>
</evidence>
<evidence type="ECO:0000256" key="3">
    <source>
        <dbReference type="ARBA" id="ARBA00005995"/>
    </source>
</evidence>
<dbReference type="Proteomes" id="UP000663823">
    <property type="component" value="Unassembled WGS sequence"/>
</dbReference>
<comment type="catalytic activity">
    <reaction evidence="7">
        <text>benzylamine + O2 + H2O = benzaldehyde + H2O2 + NH4(+)</text>
        <dbReference type="Rhea" id="RHEA:59424"/>
        <dbReference type="ChEBI" id="CHEBI:15377"/>
        <dbReference type="ChEBI" id="CHEBI:15379"/>
        <dbReference type="ChEBI" id="CHEBI:16240"/>
        <dbReference type="ChEBI" id="CHEBI:17169"/>
        <dbReference type="ChEBI" id="CHEBI:28938"/>
        <dbReference type="ChEBI" id="CHEBI:225238"/>
    </reaction>
    <physiologicalReaction direction="left-to-right" evidence="7">
        <dbReference type="Rhea" id="RHEA:59425"/>
    </physiologicalReaction>
</comment>
<comment type="caution">
    <text evidence="12">The sequence shown here is derived from an EMBL/GenBank/DDBJ whole genome shotgun (WGS) entry which is preliminary data.</text>
</comment>
<evidence type="ECO:0000313" key="14">
    <source>
        <dbReference type="Proteomes" id="UP000663882"/>
    </source>
</evidence>
<dbReference type="OrthoDB" id="5046242at2759"/>